<dbReference type="GO" id="GO:0003677">
    <property type="term" value="F:DNA binding"/>
    <property type="evidence" value="ECO:0007669"/>
    <property type="project" value="UniProtKB-KW"/>
</dbReference>
<accession>A0A852ZUZ7</accession>
<dbReference type="Gene3D" id="1.10.10.10">
    <property type="entry name" value="Winged helix-like DNA-binding domain superfamily/Winged helix DNA-binding domain"/>
    <property type="match status" value="1"/>
</dbReference>
<feature type="coiled-coil region" evidence="1">
    <location>
        <begin position="123"/>
        <end position="164"/>
    </location>
</feature>
<sequence>MARRSGMLEFAVLGLLHDTPMHGYELRKRLNVLLGSLRAFSYGTLYPCLKTLLANGWLAEEPASTPPPSALAGKRSKIVYRLTDEGRARFQELLDESGPDSWEDDDFGVRLAFFSRTDGAVRMRILEGRRNRLDERLDRLRKSLARSRERLDDYSFELQRHRLESIEREVNWLGQLIERERGNTARPPRPEGGAGAGAGDEHPGAPGAPGPAGTVDAHGPHDAGPTHFSTGTAPTTGAAPNESRRSLGAGPRATPRRRAATRRTMSDGPTDPSTATS</sequence>
<dbReference type="Proteomes" id="UP000567795">
    <property type="component" value="Unassembled WGS sequence"/>
</dbReference>
<feature type="domain" description="Transcription regulator PadR N-terminal" evidence="3">
    <location>
        <begin position="12"/>
        <end position="92"/>
    </location>
</feature>
<dbReference type="Pfam" id="PF03551">
    <property type="entry name" value="PadR"/>
    <property type="match status" value="1"/>
</dbReference>
<feature type="region of interest" description="Disordered" evidence="2">
    <location>
        <begin position="179"/>
        <end position="277"/>
    </location>
</feature>
<protein>
    <submittedName>
        <fullName evidence="4">DNA-binding PadR family transcriptional regulator</fullName>
    </submittedName>
</protein>
<organism evidence="4 5">
    <name type="scientific">Allostreptomyces psammosilenae</name>
    <dbReference type="NCBI Taxonomy" id="1892865"/>
    <lineage>
        <taxon>Bacteria</taxon>
        <taxon>Bacillati</taxon>
        <taxon>Actinomycetota</taxon>
        <taxon>Actinomycetes</taxon>
        <taxon>Kitasatosporales</taxon>
        <taxon>Streptomycetaceae</taxon>
        <taxon>Allostreptomyces</taxon>
    </lineage>
</organism>
<dbReference type="PANTHER" id="PTHR33169:SF26">
    <property type="entry name" value="CONSERVED PROTEIN"/>
    <property type="match status" value="1"/>
</dbReference>
<reference evidence="4 5" key="1">
    <citation type="submission" date="2020-07" db="EMBL/GenBank/DDBJ databases">
        <title>Sequencing the genomes of 1000 actinobacteria strains.</title>
        <authorList>
            <person name="Klenk H.-P."/>
        </authorList>
    </citation>
    <scope>NUCLEOTIDE SEQUENCE [LARGE SCALE GENOMIC DNA]</scope>
    <source>
        <strain evidence="4 5">DSM 42178</strain>
    </source>
</reference>
<evidence type="ECO:0000313" key="5">
    <source>
        <dbReference type="Proteomes" id="UP000567795"/>
    </source>
</evidence>
<dbReference type="SUPFAM" id="SSF46785">
    <property type="entry name" value="Winged helix' DNA-binding domain"/>
    <property type="match status" value="1"/>
</dbReference>
<comment type="caution">
    <text evidence="4">The sequence shown here is derived from an EMBL/GenBank/DDBJ whole genome shotgun (WGS) entry which is preliminary data.</text>
</comment>
<keyword evidence="4" id="KW-0238">DNA-binding</keyword>
<evidence type="ECO:0000313" key="4">
    <source>
        <dbReference type="EMBL" id="NYI05427.1"/>
    </source>
</evidence>
<keyword evidence="1" id="KW-0175">Coiled coil</keyword>
<keyword evidence="5" id="KW-1185">Reference proteome</keyword>
<dbReference type="InterPro" id="IPR036388">
    <property type="entry name" value="WH-like_DNA-bd_sf"/>
</dbReference>
<dbReference type="InterPro" id="IPR052509">
    <property type="entry name" value="Metal_resp_DNA-bind_regulator"/>
</dbReference>
<dbReference type="PANTHER" id="PTHR33169">
    <property type="entry name" value="PADR-FAMILY TRANSCRIPTIONAL REGULATOR"/>
    <property type="match status" value="1"/>
</dbReference>
<dbReference type="EMBL" id="JACBZD010000001">
    <property type="protein sequence ID" value="NYI05427.1"/>
    <property type="molecule type" value="Genomic_DNA"/>
</dbReference>
<evidence type="ECO:0000256" key="2">
    <source>
        <dbReference type="SAM" id="MobiDB-lite"/>
    </source>
</evidence>
<feature type="compositionally biased region" description="Low complexity" evidence="2">
    <location>
        <begin position="230"/>
        <end position="240"/>
    </location>
</feature>
<dbReference type="AlphaFoldDB" id="A0A852ZUZ7"/>
<proteinExistence type="predicted"/>
<evidence type="ECO:0000256" key="1">
    <source>
        <dbReference type="SAM" id="Coils"/>
    </source>
</evidence>
<name>A0A852ZUZ7_9ACTN</name>
<dbReference type="InterPro" id="IPR036390">
    <property type="entry name" value="WH_DNA-bd_sf"/>
</dbReference>
<dbReference type="InterPro" id="IPR005149">
    <property type="entry name" value="Tscrpt_reg_PadR_N"/>
</dbReference>
<gene>
    <name evidence="4" type="ORF">FHU37_002370</name>
</gene>
<evidence type="ECO:0000259" key="3">
    <source>
        <dbReference type="Pfam" id="PF03551"/>
    </source>
</evidence>